<comment type="subcellular location">
    <subcellularLocation>
        <location evidence="1">Endomembrane system</location>
        <topology evidence="1">Multi-pass membrane protein</topology>
    </subcellularLocation>
</comment>
<dbReference type="PANTHER" id="PTHR23501">
    <property type="entry name" value="MAJOR FACILITATOR SUPERFAMILY"/>
    <property type="match status" value="1"/>
</dbReference>
<feature type="transmembrane region" description="Helical" evidence="7">
    <location>
        <begin position="316"/>
        <end position="336"/>
    </location>
</feature>
<feature type="transmembrane region" description="Helical" evidence="7">
    <location>
        <begin position="78"/>
        <end position="98"/>
    </location>
</feature>
<evidence type="ECO:0000259" key="8">
    <source>
        <dbReference type="PROSITE" id="PS50850"/>
    </source>
</evidence>
<feature type="transmembrane region" description="Helical" evidence="7">
    <location>
        <begin position="195"/>
        <end position="215"/>
    </location>
</feature>
<keyword evidence="5 7" id="KW-0472">Membrane</keyword>
<feature type="transmembrane region" description="Helical" evidence="7">
    <location>
        <begin position="167"/>
        <end position="189"/>
    </location>
</feature>
<evidence type="ECO:0000313" key="9">
    <source>
        <dbReference type="EMBL" id="ORY34297.1"/>
    </source>
</evidence>
<evidence type="ECO:0000256" key="6">
    <source>
        <dbReference type="SAM" id="MobiDB-lite"/>
    </source>
</evidence>
<dbReference type="STRING" id="71784.A0A1Y2BIB9"/>
<evidence type="ECO:0000256" key="3">
    <source>
        <dbReference type="ARBA" id="ARBA00022692"/>
    </source>
</evidence>
<feature type="transmembrane region" description="Helical" evidence="7">
    <location>
        <begin position="110"/>
        <end position="128"/>
    </location>
</feature>
<feature type="transmembrane region" description="Helical" evidence="7">
    <location>
        <begin position="41"/>
        <end position="66"/>
    </location>
</feature>
<dbReference type="PANTHER" id="PTHR23501:SF191">
    <property type="entry name" value="VACUOLAR BASIC AMINO ACID TRANSPORTER 4"/>
    <property type="match status" value="1"/>
</dbReference>
<feature type="transmembrane region" description="Helical" evidence="7">
    <location>
        <begin position="242"/>
        <end position="261"/>
    </location>
</feature>
<sequence length="558" mass="59598">MSALPTERTPLVQDSSTTDDVTPAEEEKLHYNLAGLSRGSFWILCISVWMCAFLGAFDGTVVATLLGSISSSFYATNLSSWLGTSYMLTVCCFTPIYGRLCNIIGRQTTMLIALTIFGVGNALCAVAPSMKFLIAARAFAGLGGGGLATTGSTIMSDLVPITHRGIFQGYANIMFGLGGALGAPIGGFINDYLGWRWAFLFQIPVFVFAFIMIYFKVRYTVAEKVGGPGDQTAWQALKRIDFAGSLLLAGWVGAGLIAVSLKTNSTAADAYSWSDPTIVGLFVASGVLFIVFLFVELRFAAEPVMPFELLHRPTPVAIAINNFLISIAMYSVLYSVPLFLTAVRQMSSANAGGHMMPSSLAGTIGSIGVGFMVRHTGRYYWLTIWTGAAAILGTALMATWSVDTPDHMFWWNMTPFTFSMGAVTTLTVVALIADVGREHVAVATSLSYVFRTTGQVLGVSLTGALTQAILQKQLSERITGPGAEETIALIRESSDAIQNLPPAIKAAAIASYDKAIHAVFVVCVVVCVLQLLVVLGVKEVNMLPPPVSKPDDEAEETV</sequence>
<evidence type="ECO:0000313" key="10">
    <source>
        <dbReference type="Proteomes" id="UP000193986"/>
    </source>
</evidence>
<feature type="transmembrane region" description="Helical" evidence="7">
    <location>
        <begin position="356"/>
        <end position="373"/>
    </location>
</feature>
<keyword evidence="2" id="KW-0813">Transport</keyword>
<feature type="region of interest" description="Disordered" evidence="6">
    <location>
        <begin position="1"/>
        <end position="23"/>
    </location>
</feature>
<feature type="transmembrane region" description="Helical" evidence="7">
    <location>
        <begin position="408"/>
        <end position="433"/>
    </location>
</feature>
<feature type="transmembrane region" description="Helical" evidence="7">
    <location>
        <begin position="273"/>
        <end position="295"/>
    </location>
</feature>
<keyword evidence="3 7" id="KW-0812">Transmembrane</keyword>
<dbReference type="FunFam" id="1.20.1250.20:FF:000670">
    <property type="entry name" value="MFS general substrate transporter"/>
    <property type="match status" value="1"/>
</dbReference>
<dbReference type="InterPro" id="IPR020846">
    <property type="entry name" value="MFS_dom"/>
</dbReference>
<dbReference type="GO" id="GO:0012505">
    <property type="term" value="C:endomembrane system"/>
    <property type="evidence" value="ECO:0007669"/>
    <property type="project" value="UniProtKB-SubCell"/>
</dbReference>
<dbReference type="GO" id="GO:0000329">
    <property type="term" value="C:fungal-type vacuole membrane"/>
    <property type="evidence" value="ECO:0007669"/>
    <property type="project" value="TreeGrafter"/>
</dbReference>
<proteinExistence type="predicted"/>
<dbReference type="SUPFAM" id="SSF103473">
    <property type="entry name" value="MFS general substrate transporter"/>
    <property type="match status" value="1"/>
</dbReference>
<protein>
    <submittedName>
        <fullName evidence="9">Transporter</fullName>
    </submittedName>
</protein>
<dbReference type="PROSITE" id="PS50850">
    <property type="entry name" value="MFS"/>
    <property type="match status" value="1"/>
</dbReference>
<evidence type="ECO:0000256" key="5">
    <source>
        <dbReference type="ARBA" id="ARBA00023136"/>
    </source>
</evidence>
<feature type="transmembrane region" description="Helical" evidence="7">
    <location>
        <begin position="515"/>
        <end position="537"/>
    </location>
</feature>
<dbReference type="EMBL" id="MCFC01000003">
    <property type="protein sequence ID" value="ORY34297.1"/>
    <property type="molecule type" value="Genomic_DNA"/>
</dbReference>
<evidence type="ECO:0000256" key="4">
    <source>
        <dbReference type="ARBA" id="ARBA00022989"/>
    </source>
</evidence>
<feature type="transmembrane region" description="Helical" evidence="7">
    <location>
        <begin position="380"/>
        <end position="402"/>
    </location>
</feature>
<gene>
    <name evidence="9" type="ORF">BCR39DRAFT_517530</name>
</gene>
<reference evidence="9 10" key="1">
    <citation type="submission" date="2016-07" db="EMBL/GenBank/DDBJ databases">
        <title>Pervasive Adenine N6-methylation of Active Genes in Fungi.</title>
        <authorList>
            <consortium name="DOE Joint Genome Institute"/>
            <person name="Mondo S.J."/>
            <person name="Dannebaum R.O."/>
            <person name="Kuo R.C."/>
            <person name="Labutti K."/>
            <person name="Haridas S."/>
            <person name="Kuo A."/>
            <person name="Salamov A."/>
            <person name="Ahrendt S.R."/>
            <person name="Lipzen A."/>
            <person name="Sullivan W."/>
            <person name="Andreopoulos W.B."/>
            <person name="Clum A."/>
            <person name="Lindquist E."/>
            <person name="Daum C."/>
            <person name="Ramamoorthy G.K."/>
            <person name="Gryganskyi A."/>
            <person name="Culley D."/>
            <person name="Magnuson J.K."/>
            <person name="James T.Y."/>
            <person name="O'Malley M.A."/>
            <person name="Stajich J.E."/>
            <person name="Spatafora J.W."/>
            <person name="Visel A."/>
            <person name="Grigoriev I.V."/>
        </authorList>
    </citation>
    <scope>NUCLEOTIDE SEQUENCE [LARGE SCALE GENOMIC DNA]</scope>
    <source>
        <strain evidence="9 10">68-887.2</strain>
    </source>
</reference>
<dbReference type="InParanoid" id="A0A1Y2BIB9"/>
<dbReference type="OrthoDB" id="3437016at2759"/>
<evidence type="ECO:0000256" key="1">
    <source>
        <dbReference type="ARBA" id="ARBA00004127"/>
    </source>
</evidence>
<dbReference type="InterPro" id="IPR011701">
    <property type="entry name" value="MFS"/>
</dbReference>
<dbReference type="InterPro" id="IPR036259">
    <property type="entry name" value="MFS_trans_sf"/>
</dbReference>
<name>A0A1Y2BIB9_9TREE</name>
<dbReference type="Gene3D" id="1.20.1250.20">
    <property type="entry name" value="MFS general substrate transporter like domains"/>
    <property type="match status" value="2"/>
</dbReference>
<feature type="transmembrane region" description="Helical" evidence="7">
    <location>
        <begin position="134"/>
        <end position="155"/>
    </location>
</feature>
<evidence type="ECO:0000256" key="7">
    <source>
        <dbReference type="SAM" id="Phobius"/>
    </source>
</evidence>
<dbReference type="Proteomes" id="UP000193986">
    <property type="component" value="Unassembled WGS sequence"/>
</dbReference>
<dbReference type="FunCoup" id="A0A1Y2BIB9">
    <property type="interactions" value="20"/>
</dbReference>
<dbReference type="Pfam" id="PF07690">
    <property type="entry name" value="MFS_1"/>
    <property type="match status" value="1"/>
</dbReference>
<dbReference type="GO" id="GO:0015174">
    <property type="term" value="F:basic amino acid transmembrane transporter activity"/>
    <property type="evidence" value="ECO:0007669"/>
    <property type="project" value="TreeGrafter"/>
</dbReference>
<keyword evidence="10" id="KW-1185">Reference proteome</keyword>
<comment type="caution">
    <text evidence="9">The sequence shown here is derived from an EMBL/GenBank/DDBJ whole genome shotgun (WGS) entry which is preliminary data.</text>
</comment>
<dbReference type="AlphaFoldDB" id="A0A1Y2BIB9"/>
<evidence type="ECO:0000256" key="2">
    <source>
        <dbReference type="ARBA" id="ARBA00022448"/>
    </source>
</evidence>
<dbReference type="GO" id="GO:0005886">
    <property type="term" value="C:plasma membrane"/>
    <property type="evidence" value="ECO:0007669"/>
    <property type="project" value="TreeGrafter"/>
</dbReference>
<keyword evidence="4 7" id="KW-1133">Transmembrane helix</keyword>
<organism evidence="9 10">
    <name type="scientific">Naematelia encephala</name>
    <dbReference type="NCBI Taxonomy" id="71784"/>
    <lineage>
        <taxon>Eukaryota</taxon>
        <taxon>Fungi</taxon>
        <taxon>Dikarya</taxon>
        <taxon>Basidiomycota</taxon>
        <taxon>Agaricomycotina</taxon>
        <taxon>Tremellomycetes</taxon>
        <taxon>Tremellales</taxon>
        <taxon>Naemateliaceae</taxon>
        <taxon>Naematelia</taxon>
    </lineage>
</organism>
<accession>A0A1Y2BIB9</accession>
<feature type="domain" description="Major facilitator superfamily (MFS) profile" evidence="8">
    <location>
        <begin position="44"/>
        <end position="542"/>
    </location>
</feature>